<evidence type="ECO:0000313" key="1">
    <source>
        <dbReference type="EMBL" id="HIW99192.1"/>
    </source>
</evidence>
<proteinExistence type="predicted"/>
<gene>
    <name evidence="1" type="ORF">H9871_03520</name>
</gene>
<reference evidence="1" key="1">
    <citation type="journal article" date="2021" name="PeerJ">
        <title>Extensive microbial diversity within the chicken gut microbiome revealed by metagenomics and culture.</title>
        <authorList>
            <person name="Gilroy R."/>
            <person name="Ravi A."/>
            <person name="Getino M."/>
            <person name="Pursley I."/>
            <person name="Horton D.L."/>
            <person name="Alikhan N.F."/>
            <person name="Baker D."/>
            <person name="Gharbi K."/>
            <person name="Hall N."/>
            <person name="Watson M."/>
            <person name="Adriaenssens E.M."/>
            <person name="Foster-Nyarko E."/>
            <person name="Jarju S."/>
            <person name="Secka A."/>
            <person name="Antonio M."/>
            <person name="Oren A."/>
            <person name="Chaudhuri R.R."/>
            <person name="La Ragione R."/>
            <person name="Hildebrand F."/>
            <person name="Pallen M.J."/>
        </authorList>
    </citation>
    <scope>NUCLEOTIDE SEQUENCE</scope>
    <source>
        <strain evidence="1">ChiHejej3B27-3195</strain>
    </source>
</reference>
<sequence>MRWRKQIDWGPRPLSHEEWAVLEARIAAPDLLAVDDAVEELTGFMDGFTSELDGEPLTGVTDGQLCVVHHQVAASGGGREHAVIFFAAGPVGIASPDAFTRLGSAASSLVNHFQTEGITIESIQWTERPYVKRPF</sequence>
<dbReference type="Proteomes" id="UP000824151">
    <property type="component" value="Unassembled WGS sequence"/>
</dbReference>
<accession>A0A9D1S1A4</accession>
<protein>
    <submittedName>
        <fullName evidence="1">Uncharacterized protein</fullName>
    </submittedName>
</protein>
<dbReference type="AlphaFoldDB" id="A0A9D1S1A4"/>
<name>A0A9D1S1A4_9MICC</name>
<organism evidence="1 2">
    <name type="scientific">Candidatus Nesterenkonia stercoripullorum</name>
    <dbReference type="NCBI Taxonomy" id="2838701"/>
    <lineage>
        <taxon>Bacteria</taxon>
        <taxon>Bacillati</taxon>
        <taxon>Actinomycetota</taxon>
        <taxon>Actinomycetes</taxon>
        <taxon>Micrococcales</taxon>
        <taxon>Micrococcaceae</taxon>
        <taxon>Nesterenkonia</taxon>
    </lineage>
</organism>
<reference evidence="1" key="2">
    <citation type="submission" date="2021-04" db="EMBL/GenBank/DDBJ databases">
        <authorList>
            <person name="Gilroy R."/>
        </authorList>
    </citation>
    <scope>NUCLEOTIDE SEQUENCE</scope>
    <source>
        <strain evidence="1">ChiHejej3B27-3195</strain>
    </source>
</reference>
<evidence type="ECO:0000313" key="2">
    <source>
        <dbReference type="Proteomes" id="UP000824151"/>
    </source>
</evidence>
<comment type="caution">
    <text evidence="1">The sequence shown here is derived from an EMBL/GenBank/DDBJ whole genome shotgun (WGS) entry which is preliminary data.</text>
</comment>
<dbReference type="EMBL" id="DXGD01000127">
    <property type="protein sequence ID" value="HIW99192.1"/>
    <property type="molecule type" value="Genomic_DNA"/>
</dbReference>